<comment type="caution">
    <text evidence="2">The sequence shown here is derived from an EMBL/GenBank/DDBJ whole genome shotgun (WGS) entry which is preliminary data.</text>
</comment>
<organism evidence="2 3">
    <name type="scientific">Falsibacillus pallidus</name>
    <dbReference type="NCBI Taxonomy" id="493781"/>
    <lineage>
        <taxon>Bacteria</taxon>
        <taxon>Bacillati</taxon>
        <taxon>Bacillota</taxon>
        <taxon>Bacilli</taxon>
        <taxon>Bacillales</taxon>
        <taxon>Bacillaceae</taxon>
        <taxon>Falsibacillus</taxon>
    </lineage>
</organism>
<feature type="transmembrane region" description="Helical" evidence="1">
    <location>
        <begin position="63"/>
        <end position="85"/>
    </location>
</feature>
<feature type="transmembrane region" description="Helical" evidence="1">
    <location>
        <begin position="7"/>
        <end position="24"/>
    </location>
</feature>
<sequence length="274" mass="31494">MGKKKLGYGGSILFFLILIGTKFLDNKLGDLFDSLHKVMAKPFAVSILQYNEKMSVWLSVGQFFLLLTIYGLIVLGIVFLINITFAKKKTGFENYEDTEENLGEALVAIANGEGQNVIDEKVTSYMTEIEMEIKKIFNVRKKQLDFIWYFPKELSEDAIDSEEEYDFELVYLKKPKDLDNAQALINSSLDVEAVRIKEENVKGRWETKDAKFEQFITVRNYGSPSLGLGVFIYKENVLNEENEQEFIQFTTNLLLLGFHEQFVKSIAKKVKRAV</sequence>
<reference evidence="2 3" key="1">
    <citation type="submission" date="2018-07" db="EMBL/GenBank/DDBJ databases">
        <title>Genomic Encyclopedia of Type Strains, Phase IV (KMG-IV): sequencing the most valuable type-strain genomes for metagenomic binning, comparative biology and taxonomic classification.</title>
        <authorList>
            <person name="Goeker M."/>
        </authorList>
    </citation>
    <scope>NUCLEOTIDE SEQUENCE [LARGE SCALE GENOMIC DNA]</scope>
    <source>
        <strain evidence="2 3">DSM 25281</strain>
    </source>
</reference>
<evidence type="ECO:0000313" key="3">
    <source>
        <dbReference type="Proteomes" id="UP000255326"/>
    </source>
</evidence>
<dbReference type="Proteomes" id="UP000255326">
    <property type="component" value="Unassembled WGS sequence"/>
</dbReference>
<dbReference type="EMBL" id="QQAY01000003">
    <property type="protein sequence ID" value="RDI44066.1"/>
    <property type="molecule type" value="Genomic_DNA"/>
</dbReference>
<keyword evidence="1" id="KW-1133">Transmembrane helix</keyword>
<dbReference type="AlphaFoldDB" id="A0A370GLD0"/>
<accession>A0A370GLD0</accession>
<keyword evidence="1" id="KW-0812">Transmembrane</keyword>
<name>A0A370GLD0_9BACI</name>
<evidence type="ECO:0000256" key="1">
    <source>
        <dbReference type="SAM" id="Phobius"/>
    </source>
</evidence>
<dbReference type="OrthoDB" id="2968409at2"/>
<proteinExistence type="predicted"/>
<gene>
    <name evidence="2" type="ORF">DFR59_103129</name>
</gene>
<dbReference type="RefSeq" id="WP_114744955.1">
    <property type="nucleotide sequence ID" value="NZ_QQAY01000003.1"/>
</dbReference>
<keyword evidence="1" id="KW-0472">Membrane</keyword>
<protein>
    <submittedName>
        <fullName evidence="2">Uncharacterized protein</fullName>
    </submittedName>
</protein>
<evidence type="ECO:0000313" key="2">
    <source>
        <dbReference type="EMBL" id="RDI44066.1"/>
    </source>
</evidence>
<keyword evidence="3" id="KW-1185">Reference proteome</keyword>